<dbReference type="PANTHER" id="PTHR30126">
    <property type="entry name" value="HTH-TYPE TRANSCRIPTIONAL REGULATOR"/>
    <property type="match status" value="1"/>
</dbReference>
<dbReference type="SUPFAM" id="SSF53850">
    <property type="entry name" value="Periplasmic binding protein-like II"/>
    <property type="match status" value="1"/>
</dbReference>
<dbReference type="Pfam" id="PF03466">
    <property type="entry name" value="LysR_substrate"/>
    <property type="match status" value="1"/>
</dbReference>
<dbReference type="EMBL" id="JAKUDL010000001">
    <property type="protein sequence ID" value="MCH4293076.1"/>
    <property type="molecule type" value="Genomic_DNA"/>
</dbReference>
<name>A0AAJ1EYM0_9GAMM</name>
<dbReference type="Proteomes" id="UP001297581">
    <property type="component" value="Unassembled WGS sequence"/>
</dbReference>
<dbReference type="InterPro" id="IPR036388">
    <property type="entry name" value="WH-like_DNA-bd_sf"/>
</dbReference>
<dbReference type="RefSeq" id="WP_240589692.1">
    <property type="nucleotide sequence ID" value="NZ_JAKUDL010000001.1"/>
</dbReference>
<evidence type="ECO:0000256" key="3">
    <source>
        <dbReference type="ARBA" id="ARBA00023125"/>
    </source>
</evidence>
<reference evidence="6 7" key="1">
    <citation type="submission" date="2022-02" db="EMBL/GenBank/DDBJ databases">
        <title>The genome sequence of Shewanella sp. 3B26.</title>
        <authorList>
            <person name="Du J."/>
        </authorList>
    </citation>
    <scope>NUCLEOTIDE SEQUENCE [LARGE SCALE GENOMIC DNA]</scope>
    <source>
        <strain evidence="6 7">3B26</strain>
    </source>
</reference>
<evidence type="ECO:0000256" key="2">
    <source>
        <dbReference type="ARBA" id="ARBA00023015"/>
    </source>
</evidence>
<keyword evidence="2" id="KW-0805">Transcription regulation</keyword>
<evidence type="ECO:0000313" key="6">
    <source>
        <dbReference type="EMBL" id="MCH4293076.1"/>
    </source>
</evidence>
<dbReference type="AlphaFoldDB" id="A0AAJ1EYM0"/>
<dbReference type="InterPro" id="IPR000847">
    <property type="entry name" value="LysR_HTH_N"/>
</dbReference>
<sequence>MINPRLKHLSMRLLEVFITVVRLGKVSAAARSLHLTQPTVSLQLKKMAELVGEPLLESRDGNMVPTEVGAEVYRAACDVLSRLDDLDSFLGGIREGSSGHIRIGLVTTAKYVMPRILGPFYRRFPGVQVTLSIGNRAHVLNRFEQQEDDLYLFSHPPAGERVLASRIISNPLRLIAPADHWAVGQKGLSFDALKTERFIMREPGSATRMMFESWLSARGIELSDTMQIESNEAIRLSVASGLGLSVISAHTLSEGDMGPKKPTVLDVADFPLRSNWYLVARRDKRLPQSALRLIRFMAENLGDCIDPRYVAGDIGNLASVFGKAPKR</sequence>
<dbReference type="GO" id="GO:0000976">
    <property type="term" value="F:transcription cis-regulatory region binding"/>
    <property type="evidence" value="ECO:0007669"/>
    <property type="project" value="TreeGrafter"/>
</dbReference>
<comment type="caution">
    <text evidence="6">The sequence shown here is derived from an EMBL/GenBank/DDBJ whole genome shotgun (WGS) entry which is preliminary data.</text>
</comment>
<feature type="domain" description="HTH lysR-type" evidence="5">
    <location>
        <begin position="9"/>
        <end position="66"/>
    </location>
</feature>
<evidence type="ECO:0000256" key="4">
    <source>
        <dbReference type="ARBA" id="ARBA00023163"/>
    </source>
</evidence>
<gene>
    <name evidence="6" type="ORF">MJ923_01995</name>
</gene>
<keyword evidence="4" id="KW-0804">Transcription</keyword>
<protein>
    <submittedName>
        <fullName evidence="6">LysR family transcriptional regulator</fullName>
    </submittedName>
</protein>
<dbReference type="InterPro" id="IPR005119">
    <property type="entry name" value="LysR_subst-bd"/>
</dbReference>
<dbReference type="GO" id="GO:0003700">
    <property type="term" value="F:DNA-binding transcription factor activity"/>
    <property type="evidence" value="ECO:0007669"/>
    <property type="project" value="InterPro"/>
</dbReference>
<dbReference type="PROSITE" id="PS50931">
    <property type="entry name" value="HTH_LYSR"/>
    <property type="match status" value="1"/>
</dbReference>
<dbReference type="Pfam" id="PF00126">
    <property type="entry name" value="HTH_1"/>
    <property type="match status" value="1"/>
</dbReference>
<proteinExistence type="inferred from homology"/>
<dbReference type="Gene3D" id="1.10.10.10">
    <property type="entry name" value="Winged helix-like DNA-binding domain superfamily/Winged helix DNA-binding domain"/>
    <property type="match status" value="1"/>
</dbReference>
<evidence type="ECO:0000313" key="7">
    <source>
        <dbReference type="Proteomes" id="UP001297581"/>
    </source>
</evidence>
<dbReference type="InterPro" id="IPR036390">
    <property type="entry name" value="WH_DNA-bd_sf"/>
</dbReference>
<keyword evidence="7" id="KW-1185">Reference proteome</keyword>
<keyword evidence="3" id="KW-0238">DNA-binding</keyword>
<dbReference type="Gene3D" id="3.40.190.290">
    <property type="match status" value="1"/>
</dbReference>
<dbReference type="PANTHER" id="PTHR30126:SF5">
    <property type="entry name" value="HTH-TYPE TRANSCRIPTIONAL ACTIVATOR CMPR"/>
    <property type="match status" value="1"/>
</dbReference>
<evidence type="ECO:0000256" key="1">
    <source>
        <dbReference type="ARBA" id="ARBA00009437"/>
    </source>
</evidence>
<evidence type="ECO:0000259" key="5">
    <source>
        <dbReference type="PROSITE" id="PS50931"/>
    </source>
</evidence>
<organism evidence="6 7">
    <name type="scientific">Shewanella zhuhaiensis</name>
    <dbReference type="NCBI Taxonomy" id="2919576"/>
    <lineage>
        <taxon>Bacteria</taxon>
        <taxon>Pseudomonadati</taxon>
        <taxon>Pseudomonadota</taxon>
        <taxon>Gammaproteobacteria</taxon>
        <taxon>Alteromonadales</taxon>
        <taxon>Shewanellaceae</taxon>
        <taxon>Shewanella</taxon>
    </lineage>
</organism>
<dbReference type="SUPFAM" id="SSF46785">
    <property type="entry name" value="Winged helix' DNA-binding domain"/>
    <property type="match status" value="1"/>
</dbReference>
<accession>A0AAJ1EYM0</accession>
<comment type="similarity">
    <text evidence="1">Belongs to the LysR transcriptional regulatory family.</text>
</comment>